<keyword evidence="2" id="KW-0812">Transmembrane</keyword>
<evidence type="ECO:0000313" key="3">
    <source>
        <dbReference type="EMBL" id="WIY02950.1"/>
    </source>
</evidence>
<dbReference type="Proteomes" id="UP001239397">
    <property type="component" value="Chromosome"/>
</dbReference>
<evidence type="ECO:0000256" key="1">
    <source>
        <dbReference type="SAM" id="MobiDB-lite"/>
    </source>
</evidence>
<feature type="compositionally biased region" description="Basic and acidic residues" evidence="1">
    <location>
        <begin position="14"/>
        <end position="32"/>
    </location>
</feature>
<dbReference type="EMBL" id="CP127295">
    <property type="protein sequence ID" value="WIY02950.1"/>
    <property type="molecule type" value="Genomic_DNA"/>
</dbReference>
<evidence type="ECO:0000256" key="2">
    <source>
        <dbReference type="SAM" id="Phobius"/>
    </source>
</evidence>
<feature type="transmembrane region" description="Helical" evidence="2">
    <location>
        <begin position="149"/>
        <end position="170"/>
    </location>
</feature>
<dbReference type="RefSeq" id="WP_285999352.1">
    <property type="nucleotide sequence ID" value="NZ_CP127295.1"/>
</dbReference>
<protein>
    <submittedName>
        <fullName evidence="3">Uncharacterized protein</fullName>
    </submittedName>
</protein>
<proteinExistence type="predicted"/>
<name>A0A9Y2JS66_9PSEU</name>
<sequence length="293" mass="32469">MNETGGDDVGDMNLWERSKAAADRNRQGKSDDTDVRVIEMYERSRELLDKWADKLGVTLTDVTPVYRPATPEKWNVGATEERIETIFSCEGRQFTAVYDRVFHVTLRGNPAETAAQIGEAIVKIERAERHAQVADQAKRAHADKRRTRLRYGGIASAAIVVVAVAATLIYQTATSLPIEYLSGDKPDLRPCRAASCSEDGNFHWFKESLSTTFTATGGDTFRSTLRSGPLCDLKSRWEITLDGVPWRSGDFVHAGSSIDLDVPLRGVGEVKLVATAPPREQNCSPEISWLVRD</sequence>
<reference evidence="3 4" key="1">
    <citation type="submission" date="2023-06" db="EMBL/GenBank/DDBJ databases">
        <authorList>
            <person name="Oyuntsetseg B."/>
            <person name="Kim S.B."/>
        </authorList>
    </citation>
    <scope>NUCLEOTIDE SEQUENCE [LARGE SCALE GENOMIC DNA]</scope>
    <source>
        <strain evidence="3 4">4-36</strain>
    </source>
</reference>
<evidence type="ECO:0000313" key="4">
    <source>
        <dbReference type="Proteomes" id="UP001239397"/>
    </source>
</evidence>
<keyword evidence="2" id="KW-1133">Transmembrane helix</keyword>
<accession>A0A9Y2JS66</accession>
<gene>
    <name evidence="3" type="ORF">QRX60_03475</name>
</gene>
<keyword evidence="4" id="KW-1185">Reference proteome</keyword>
<dbReference type="AlphaFoldDB" id="A0A9Y2JS66"/>
<organism evidence="3 4">
    <name type="scientific">Amycolatopsis mongoliensis</name>
    <dbReference type="NCBI Taxonomy" id="715475"/>
    <lineage>
        <taxon>Bacteria</taxon>
        <taxon>Bacillati</taxon>
        <taxon>Actinomycetota</taxon>
        <taxon>Actinomycetes</taxon>
        <taxon>Pseudonocardiales</taxon>
        <taxon>Pseudonocardiaceae</taxon>
        <taxon>Amycolatopsis</taxon>
    </lineage>
</organism>
<feature type="compositionally biased region" description="Acidic residues" evidence="1">
    <location>
        <begin position="1"/>
        <end position="10"/>
    </location>
</feature>
<keyword evidence="2" id="KW-0472">Membrane</keyword>
<dbReference type="KEGG" id="amog:QRX60_03475"/>
<feature type="region of interest" description="Disordered" evidence="1">
    <location>
        <begin position="1"/>
        <end position="32"/>
    </location>
</feature>